<keyword evidence="3" id="KW-0805">Transcription regulation</keyword>
<dbReference type="GO" id="GO:0005507">
    <property type="term" value="F:copper ion binding"/>
    <property type="evidence" value="ECO:0007669"/>
    <property type="project" value="InterPro"/>
</dbReference>
<gene>
    <name evidence="8" type="ORF">P873_13680</name>
</gene>
<evidence type="ECO:0000256" key="2">
    <source>
        <dbReference type="ARBA" id="ARBA00022490"/>
    </source>
</evidence>
<dbReference type="InterPro" id="IPR011789">
    <property type="entry name" value="CueR"/>
</dbReference>
<evidence type="ECO:0000313" key="8">
    <source>
        <dbReference type="EMBL" id="KFN48702.1"/>
    </source>
</evidence>
<protein>
    <recommendedName>
        <fullName evidence="7">HTH merR-type domain-containing protein</fullName>
    </recommendedName>
</protein>
<dbReference type="PROSITE" id="PS00552">
    <property type="entry name" value="HTH_MERR_1"/>
    <property type="match status" value="1"/>
</dbReference>
<dbReference type="STRING" id="1121013.GCA_000426365_02712"/>
<dbReference type="GO" id="GO:0045893">
    <property type="term" value="P:positive regulation of DNA-templated transcription"/>
    <property type="evidence" value="ECO:0007669"/>
    <property type="project" value="InterPro"/>
</dbReference>
<proteinExistence type="predicted"/>
<evidence type="ECO:0000313" key="9">
    <source>
        <dbReference type="Proteomes" id="UP000029391"/>
    </source>
</evidence>
<dbReference type="PRINTS" id="PR00040">
    <property type="entry name" value="HTHMERR"/>
</dbReference>
<dbReference type="OrthoDB" id="9808480at2"/>
<dbReference type="Proteomes" id="UP000029391">
    <property type="component" value="Unassembled WGS sequence"/>
</dbReference>
<dbReference type="Pfam" id="PF00376">
    <property type="entry name" value="MerR"/>
    <property type="match status" value="1"/>
</dbReference>
<evidence type="ECO:0000256" key="4">
    <source>
        <dbReference type="ARBA" id="ARBA00023125"/>
    </source>
</evidence>
<dbReference type="CDD" id="cd01108">
    <property type="entry name" value="HTH_CueR"/>
    <property type="match status" value="1"/>
</dbReference>
<feature type="region of interest" description="Disordered" evidence="6">
    <location>
        <begin position="1"/>
        <end position="29"/>
    </location>
</feature>
<evidence type="ECO:0000259" key="7">
    <source>
        <dbReference type="PROSITE" id="PS50937"/>
    </source>
</evidence>
<dbReference type="eggNOG" id="COG0789">
    <property type="taxonomic scope" value="Bacteria"/>
</dbReference>
<dbReference type="GO" id="GO:0003700">
    <property type="term" value="F:DNA-binding transcription factor activity"/>
    <property type="evidence" value="ECO:0007669"/>
    <property type="project" value="InterPro"/>
</dbReference>
<feature type="compositionally biased region" description="Pro residues" evidence="6">
    <location>
        <begin position="1"/>
        <end position="11"/>
    </location>
</feature>
<keyword evidence="5" id="KW-0804">Transcription</keyword>
<keyword evidence="9" id="KW-1185">Reference proteome</keyword>
<evidence type="ECO:0000256" key="6">
    <source>
        <dbReference type="SAM" id="MobiDB-lite"/>
    </source>
</evidence>
<evidence type="ECO:0000256" key="1">
    <source>
        <dbReference type="ARBA" id="ARBA00004496"/>
    </source>
</evidence>
<dbReference type="GO" id="GO:0003677">
    <property type="term" value="F:DNA binding"/>
    <property type="evidence" value="ECO:0007669"/>
    <property type="project" value="UniProtKB-KW"/>
</dbReference>
<dbReference type="NCBIfam" id="TIGR02044">
    <property type="entry name" value="CueR"/>
    <property type="match status" value="1"/>
</dbReference>
<name>A0A091BB13_9GAMM</name>
<comment type="caution">
    <text evidence="8">The sequence shown here is derived from an EMBL/GenBank/DDBJ whole genome shotgun (WGS) entry which is preliminary data.</text>
</comment>
<comment type="subcellular location">
    <subcellularLocation>
        <location evidence="1">Cytoplasm</location>
    </subcellularLocation>
</comment>
<dbReference type="Gene3D" id="1.10.1660.10">
    <property type="match status" value="1"/>
</dbReference>
<sequence length="175" mass="19250">MNPVPPRPTPTRPTSSRPTPSRRHAPRPELADARREGLHDIGEAAAASGVSARMIRHYEATGLIPPAARSFANYRLYSDADVHRLRFIQRARRLGFPIAQIATLLALWNDTGRASCDVKRLAEQHAAELAGRIAELQSMQRTLVELAERCGGDARPDCPILDDLAGSASTRSRRK</sequence>
<dbReference type="InterPro" id="IPR009061">
    <property type="entry name" value="DNA-bd_dom_put_sf"/>
</dbReference>
<keyword evidence="2" id="KW-0963">Cytoplasm</keyword>
<dbReference type="InterPro" id="IPR015358">
    <property type="entry name" value="Tscrpt_reg_MerR_DNA-bd"/>
</dbReference>
<organism evidence="8 9">
    <name type="scientific">Arenimonas composti TR7-09 = DSM 18010</name>
    <dbReference type="NCBI Taxonomy" id="1121013"/>
    <lineage>
        <taxon>Bacteria</taxon>
        <taxon>Pseudomonadati</taxon>
        <taxon>Pseudomonadota</taxon>
        <taxon>Gammaproteobacteria</taxon>
        <taxon>Lysobacterales</taxon>
        <taxon>Lysobacteraceae</taxon>
        <taxon>Arenimonas</taxon>
    </lineage>
</organism>
<dbReference type="InterPro" id="IPR000551">
    <property type="entry name" value="MerR-type_HTH_dom"/>
</dbReference>
<dbReference type="PANTHER" id="PTHR30204:SF94">
    <property type="entry name" value="HEAVY METAL-DEPENDENT TRANSCRIPTIONAL REGULATOR HI_0293-RELATED"/>
    <property type="match status" value="1"/>
</dbReference>
<evidence type="ECO:0000256" key="5">
    <source>
        <dbReference type="ARBA" id="ARBA00023163"/>
    </source>
</evidence>
<dbReference type="EMBL" id="AWXU01000049">
    <property type="protein sequence ID" value="KFN48702.1"/>
    <property type="molecule type" value="Genomic_DNA"/>
</dbReference>
<dbReference type="SMART" id="SM00422">
    <property type="entry name" value="HTH_MERR"/>
    <property type="match status" value="1"/>
</dbReference>
<reference evidence="8 9" key="1">
    <citation type="submission" date="2013-09" db="EMBL/GenBank/DDBJ databases">
        <title>Genome sequencing of Arenimonas composti.</title>
        <authorList>
            <person name="Chen F."/>
            <person name="Wang G."/>
        </authorList>
    </citation>
    <scope>NUCLEOTIDE SEQUENCE [LARGE SCALE GENOMIC DNA]</scope>
    <source>
        <strain evidence="8 9">TR7-09</strain>
    </source>
</reference>
<dbReference type="SUPFAM" id="SSF46955">
    <property type="entry name" value="Putative DNA-binding domain"/>
    <property type="match status" value="1"/>
</dbReference>
<dbReference type="PROSITE" id="PS50937">
    <property type="entry name" value="HTH_MERR_2"/>
    <property type="match status" value="1"/>
</dbReference>
<dbReference type="InterPro" id="IPR047057">
    <property type="entry name" value="MerR_fam"/>
</dbReference>
<dbReference type="AlphaFoldDB" id="A0A091BB13"/>
<accession>A0A091BB13</accession>
<keyword evidence="4" id="KW-0238">DNA-binding</keyword>
<dbReference type="PANTHER" id="PTHR30204">
    <property type="entry name" value="REDOX-CYCLING DRUG-SENSING TRANSCRIPTIONAL ACTIVATOR SOXR"/>
    <property type="match status" value="1"/>
</dbReference>
<dbReference type="GO" id="GO:0005737">
    <property type="term" value="C:cytoplasm"/>
    <property type="evidence" value="ECO:0007669"/>
    <property type="project" value="UniProtKB-SubCell"/>
</dbReference>
<dbReference type="Pfam" id="PF09278">
    <property type="entry name" value="MerR-DNA-bind"/>
    <property type="match status" value="1"/>
</dbReference>
<feature type="domain" description="HTH merR-type" evidence="7">
    <location>
        <begin position="38"/>
        <end position="107"/>
    </location>
</feature>
<evidence type="ECO:0000256" key="3">
    <source>
        <dbReference type="ARBA" id="ARBA00023015"/>
    </source>
</evidence>
<dbReference type="RefSeq" id="WP_081683450.1">
    <property type="nucleotide sequence ID" value="NZ_AUFF01000012.1"/>
</dbReference>